<evidence type="ECO:0008006" key="2">
    <source>
        <dbReference type="Google" id="ProtNLM"/>
    </source>
</evidence>
<sequence length="217" mass="23461">ATSSLDAVKDKFKELGDKISGLIPTLNFGELVEGIGESLDQVVATVEEKVTKIKPIVNKVKFDMEELGQVISSSMERNLTDATTAFQSFGDAARNIIGQVLEALIQLTLVRPFVKGFLAIFGFPGLEHGGRLRANQPGIVGERGPELFVPDVSGQIIPNDRIRIGKGGEGGTRGDIRQEFNFPLVFPTQLEAFVRNVAGPAGRDAATQVLQARRGRF</sequence>
<reference evidence="1" key="1">
    <citation type="journal article" date="2015" name="Nature">
        <title>Complex archaea that bridge the gap between prokaryotes and eukaryotes.</title>
        <authorList>
            <person name="Spang A."/>
            <person name="Saw J.H."/>
            <person name="Jorgensen S.L."/>
            <person name="Zaremba-Niedzwiedzka K."/>
            <person name="Martijn J."/>
            <person name="Lind A.E."/>
            <person name="van Eijk R."/>
            <person name="Schleper C."/>
            <person name="Guy L."/>
            <person name="Ettema T.J."/>
        </authorList>
    </citation>
    <scope>NUCLEOTIDE SEQUENCE</scope>
</reference>
<name>A0A0F9BBS9_9ZZZZ</name>
<protein>
    <recommendedName>
        <fullName evidence="2">Bacteriophage tail tape measure C-terminal domain-containing protein</fullName>
    </recommendedName>
</protein>
<dbReference type="AlphaFoldDB" id="A0A0F9BBS9"/>
<feature type="non-terminal residue" evidence="1">
    <location>
        <position position="1"/>
    </location>
</feature>
<comment type="caution">
    <text evidence="1">The sequence shown here is derived from an EMBL/GenBank/DDBJ whole genome shotgun (WGS) entry which is preliminary data.</text>
</comment>
<gene>
    <name evidence="1" type="ORF">LCGC14_2809050</name>
</gene>
<accession>A0A0F9BBS9</accession>
<dbReference type="EMBL" id="LAZR01052929">
    <property type="protein sequence ID" value="KKK81871.1"/>
    <property type="molecule type" value="Genomic_DNA"/>
</dbReference>
<evidence type="ECO:0000313" key="1">
    <source>
        <dbReference type="EMBL" id="KKK81871.1"/>
    </source>
</evidence>
<proteinExistence type="predicted"/>
<organism evidence="1">
    <name type="scientific">marine sediment metagenome</name>
    <dbReference type="NCBI Taxonomy" id="412755"/>
    <lineage>
        <taxon>unclassified sequences</taxon>
        <taxon>metagenomes</taxon>
        <taxon>ecological metagenomes</taxon>
    </lineage>
</organism>